<accession>A0AAE2A3X1</accession>
<comment type="caution">
    <text evidence="1">The sequence shown here is derived from an EMBL/GenBank/DDBJ whole genome shotgun (WGS) entry which is preliminary data.</text>
</comment>
<protein>
    <recommendedName>
        <fullName evidence="3">Calcium-binding protein</fullName>
    </recommendedName>
</protein>
<reference evidence="1 2" key="1">
    <citation type="submission" date="2014-11" db="EMBL/GenBank/DDBJ databases">
        <title>Draft genome sequence of Pseudomonas fluorescens strains SF4c SF39a.</title>
        <authorList>
            <person name="Underwood G.E."/>
            <person name="Ly L.K."/>
            <person name="Bitzer A.S."/>
            <person name="Godino A."/>
            <person name="Bucci V."/>
            <person name="Fischer S."/>
            <person name="Silby M.W."/>
        </authorList>
    </citation>
    <scope>NUCLEOTIDE SEQUENCE [LARGE SCALE GENOMIC DNA]</scope>
    <source>
        <strain evidence="1 2">SF4c</strain>
    </source>
</reference>
<name>A0AAE2A3X1_PSEFL</name>
<evidence type="ECO:0000313" key="1">
    <source>
        <dbReference type="EMBL" id="KIF57090.1"/>
    </source>
</evidence>
<evidence type="ECO:0008006" key="3">
    <source>
        <dbReference type="Google" id="ProtNLM"/>
    </source>
</evidence>
<dbReference type="EMBL" id="JTGH01000020">
    <property type="protein sequence ID" value="KIF57090.1"/>
    <property type="molecule type" value="Genomic_DNA"/>
</dbReference>
<dbReference type="Gene3D" id="2.160.20.160">
    <property type="match status" value="1"/>
</dbReference>
<proteinExistence type="predicted"/>
<evidence type="ECO:0000313" key="2">
    <source>
        <dbReference type="Proteomes" id="UP000031587"/>
    </source>
</evidence>
<gene>
    <name evidence="1" type="ORF">QS95_23885</name>
</gene>
<organism evidence="1 2">
    <name type="scientific">Pseudomonas fluorescens</name>
    <dbReference type="NCBI Taxonomy" id="294"/>
    <lineage>
        <taxon>Bacteria</taxon>
        <taxon>Pseudomonadati</taxon>
        <taxon>Pseudomonadota</taxon>
        <taxon>Gammaproteobacteria</taxon>
        <taxon>Pseudomonadales</taxon>
        <taxon>Pseudomonadaceae</taxon>
        <taxon>Pseudomonas</taxon>
    </lineage>
</organism>
<dbReference type="AlphaFoldDB" id="A0AAE2A3X1"/>
<dbReference type="SUPFAM" id="SSF51120">
    <property type="entry name" value="beta-Roll"/>
    <property type="match status" value="1"/>
</dbReference>
<sequence>MGGRLNGQVITAANSYFPEPDQTFIDALEFDPAEVEQRIKSVNTQEGQKVAPLLYEIVTQRSPDAPALMREMAAGDSAPAMNKINSLLKATQRLDIRRDPLPDHLPSWVDKAKSRSMTSMGVGLQAYGLYSAYTGAIDALKKGQMGEVLINVGGGIAEITSLGFEYALSRTGEHMIRQGSMAIEHFGKTGMGKWLCRGAGLIASALTLPFDIYTAIKSFNDAAKAQGKEAQDLYVTGGLSVFSAALSLALGCAALAGFQAAGPVGIAAAAIMIVGARIYGAVRAVDDIDDYIELSVNERWRAGWFAFTGQDQDKALMERYLISKTTSDYAKALKTQSLRWLDNELKDSVDAIVNGRFDVRLQPTRLSRYQWDEAKGELPYVTENLPVIVETDDHYDARAGLPDSDAIVTSLKTDTAKGVFWNLGGGNDTVQGVRDKPNFFSYGAGDKSLTGGDKDDSFLFQSAGDALSRAEVLANHLQGGDGTDLLWLQGTHRHLDHIPNPPLYLGYDIDMKTGRLGLRSANPAIEPVLHSTFSSIEKVETLAGARNRVNGSDQADVITANGQDQVNAGAGDDHISVRGHFVSVDGGSGNDIYQLDPLSRQILVTEDGLEPSRVYLGVTLEAVQSWTIRTHALVVESLRDDHPRSPLRALVLEAVYRTVDGKRVLNNDKWIFITQDGYHLQPQWPAEIADQSDRPLRVNVLTAGLAKPSPVQLNSPVNIPPTKAHSFYFVSRRNYHTVLKAAPQSNGGRSTLYIDFDSKDIADVEAVYTVTVRQTNAFTVLDYDDVHFRIAFGAGAGLLSVHGAVIEDTGKKSDSGAGILTAGWKMNHAFTLVMRDGVSYALDYPANVCLDDARNPGYRSVASRASLRERAGTYLFVKPSVEKRTLRNTPQRIDFKAIDHNTSYWLEGRSSTYALYPSSNLSIRLSTAEADANLRGSSTWHIHAHQMKEKINDSHLSIKDDLLKIGSLYVHLPDSNDVSLPLETIDVIVTSGDRYRVNALFEVIGLHSVNASSCGSTQAIVVLVNDHKRRQMLESDNVLIENIHLSDAPHAEIFYNAATGKWTANGAPTRLVDPEHLIIENRVAAITAAN</sequence>
<dbReference type="InterPro" id="IPR011049">
    <property type="entry name" value="Serralysin-like_metalloprot_C"/>
</dbReference>
<dbReference type="Proteomes" id="UP000031587">
    <property type="component" value="Unassembled WGS sequence"/>
</dbReference>